<name>A0A7Z9BHS7_9CYAN</name>
<evidence type="ECO:0000259" key="4">
    <source>
        <dbReference type="PROSITE" id="PS51118"/>
    </source>
</evidence>
<evidence type="ECO:0000313" key="6">
    <source>
        <dbReference type="Proteomes" id="UP000184550"/>
    </source>
</evidence>
<evidence type="ECO:0000313" key="5">
    <source>
        <dbReference type="EMBL" id="VXD14029.1"/>
    </source>
</evidence>
<dbReference type="Gene3D" id="1.10.10.10">
    <property type="entry name" value="Winged helix-like DNA-binding domain superfamily/Winged helix DNA-binding domain"/>
    <property type="match status" value="1"/>
</dbReference>
<evidence type="ECO:0000256" key="1">
    <source>
        <dbReference type="ARBA" id="ARBA00023015"/>
    </source>
</evidence>
<keyword evidence="1" id="KW-0805">Transcription regulation</keyword>
<dbReference type="GO" id="GO:0003677">
    <property type="term" value="F:DNA binding"/>
    <property type="evidence" value="ECO:0007669"/>
    <property type="project" value="UniProtKB-KW"/>
</dbReference>
<dbReference type="Pfam" id="PF01638">
    <property type="entry name" value="HxlR"/>
    <property type="match status" value="1"/>
</dbReference>
<dbReference type="InterPro" id="IPR036388">
    <property type="entry name" value="WH-like_DNA-bd_sf"/>
</dbReference>
<organism evidence="5 6">
    <name type="scientific">Planktothrix serta PCC 8927</name>
    <dbReference type="NCBI Taxonomy" id="671068"/>
    <lineage>
        <taxon>Bacteria</taxon>
        <taxon>Bacillati</taxon>
        <taxon>Cyanobacteriota</taxon>
        <taxon>Cyanophyceae</taxon>
        <taxon>Oscillatoriophycideae</taxon>
        <taxon>Oscillatoriales</taxon>
        <taxon>Microcoleaceae</taxon>
        <taxon>Planktothrix</taxon>
    </lineage>
</organism>
<dbReference type="PANTHER" id="PTHR33204:SF29">
    <property type="entry name" value="TRANSCRIPTIONAL REGULATOR"/>
    <property type="match status" value="1"/>
</dbReference>
<gene>
    <name evidence="5" type="ORF">PL8927_270229</name>
</gene>
<keyword evidence="3" id="KW-0804">Transcription</keyword>
<dbReference type="PROSITE" id="PS51118">
    <property type="entry name" value="HTH_HXLR"/>
    <property type="match status" value="1"/>
</dbReference>
<dbReference type="OrthoDB" id="9791143at2"/>
<dbReference type="InterPro" id="IPR036390">
    <property type="entry name" value="WH_DNA-bd_sf"/>
</dbReference>
<evidence type="ECO:0000256" key="3">
    <source>
        <dbReference type="ARBA" id="ARBA00023163"/>
    </source>
</evidence>
<accession>A0A7Z9BHS7</accession>
<comment type="caution">
    <text evidence="5">The sequence shown here is derived from an EMBL/GenBank/DDBJ whole genome shotgun (WGS) entry which is preliminary data.</text>
</comment>
<proteinExistence type="predicted"/>
<dbReference type="EMBL" id="CZCU02000099">
    <property type="protein sequence ID" value="VXD14029.1"/>
    <property type="molecule type" value="Genomic_DNA"/>
</dbReference>
<dbReference type="RefSeq" id="WP_083618665.1">
    <property type="nucleotide sequence ID" value="NZ_LR734844.1"/>
</dbReference>
<sequence>MQGSELPLNKSTCPAEITLKVMSGRWKILIIQELWIGVKRFNQLQRSIQGITHKMLTEQLRELEADGIIHRQIYAEIPPKVEYSLTELGEGLKPILEQMHNWGKSPTH</sequence>
<feature type="domain" description="HTH hxlR-type" evidence="4">
    <location>
        <begin position="13"/>
        <end position="108"/>
    </location>
</feature>
<keyword evidence="2" id="KW-0238">DNA-binding</keyword>
<dbReference type="SUPFAM" id="SSF46785">
    <property type="entry name" value="Winged helix' DNA-binding domain"/>
    <property type="match status" value="1"/>
</dbReference>
<dbReference type="Proteomes" id="UP000184550">
    <property type="component" value="Unassembled WGS sequence"/>
</dbReference>
<dbReference type="PANTHER" id="PTHR33204">
    <property type="entry name" value="TRANSCRIPTIONAL REGULATOR, MARR FAMILY"/>
    <property type="match status" value="1"/>
</dbReference>
<protein>
    <submittedName>
        <fullName evidence="5">Transcriptional regulator, HxlR family</fullName>
    </submittedName>
</protein>
<evidence type="ECO:0000256" key="2">
    <source>
        <dbReference type="ARBA" id="ARBA00023125"/>
    </source>
</evidence>
<dbReference type="AlphaFoldDB" id="A0A7Z9BHS7"/>
<dbReference type="InterPro" id="IPR002577">
    <property type="entry name" value="HTH_HxlR"/>
</dbReference>
<reference evidence="5" key="1">
    <citation type="submission" date="2019-10" db="EMBL/GenBank/DDBJ databases">
        <authorList>
            <consortium name="Genoscope - CEA"/>
            <person name="William W."/>
        </authorList>
    </citation>
    <scope>NUCLEOTIDE SEQUENCE [LARGE SCALE GENOMIC DNA]</scope>
    <source>
        <strain evidence="5">BBR_PRJEB10992</strain>
    </source>
</reference>
<keyword evidence="6" id="KW-1185">Reference proteome</keyword>